<name>K1TNJ5_9ZZZZ</name>
<proteinExistence type="predicted"/>
<dbReference type="AlphaFoldDB" id="K1TNJ5"/>
<organism evidence="2">
    <name type="scientific">human gut metagenome</name>
    <dbReference type="NCBI Taxonomy" id="408170"/>
    <lineage>
        <taxon>unclassified sequences</taxon>
        <taxon>metagenomes</taxon>
        <taxon>organismal metagenomes</taxon>
    </lineage>
</organism>
<evidence type="ECO:0000259" key="1">
    <source>
        <dbReference type="Pfam" id="PF18942"/>
    </source>
</evidence>
<dbReference type="InterPro" id="IPR043744">
    <property type="entry name" value="DUF5689"/>
</dbReference>
<dbReference type="EMBL" id="AJWZ01003561">
    <property type="protein sequence ID" value="EKC67895.1"/>
    <property type="molecule type" value="Genomic_DNA"/>
</dbReference>
<comment type="caution">
    <text evidence="2">The sequence shown here is derived from an EMBL/GenBank/DDBJ whole genome shotgun (WGS) entry which is preliminary data.</text>
</comment>
<feature type="non-terminal residue" evidence="2">
    <location>
        <position position="1"/>
    </location>
</feature>
<gene>
    <name evidence="2" type="ORF">OBE_05221</name>
</gene>
<accession>K1TNJ5</accession>
<reference evidence="2" key="1">
    <citation type="journal article" date="2013" name="Environ. Microbiol.">
        <title>Microbiota from the distal guts of lean and obese adolescents exhibit partial functional redundancy besides clear differences in community structure.</title>
        <authorList>
            <person name="Ferrer M."/>
            <person name="Ruiz A."/>
            <person name="Lanza F."/>
            <person name="Haange S.B."/>
            <person name="Oberbach A."/>
            <person name="Till H."/>
            <person name="Bargiela R."/>
            <person name="Campoy C."/>
            <person name="Segura M.T."/>
            <person name="Richter M."/>
            <person name="von Bergen M."/>
            <person name="Seifert J."/>
            <person name="Suarez A."/>
        </authorList>
    </citation>
    <scope>NUCLEOTIDE SEQUENCE</scope>
</reference>
<evidence type="ECO:0000313" key="2">
    <source>
        <dbReference type="EMBL" id="EKC67895.1"/>
    </source>
</evidence>
<feature type="domain" description="DUF5689" evidence="1">
    <location>
        <begin position="49"/>
        <end position="121"/>
    </location>
</feature>
<sequence>GKAGWGYKNTFPNYFANSTSYDVNSPGWTDINDWATWATKRVDELTHESTFYYGSAWFTYGDINTLAGNYVVRSSGYCRFRDEKIPADGSVVNITAIYTKFSQGSDATAAYQLLLNKASDVVVTSK</sequence>
<dbReference type="Pfam" id="PF18942">
    <property type="entry name" value="DUF5689"/>
    <property type="match status" value="1"/>
</dbReference>
<protein>
    <recommendedName>
        <fullName evidence="1">DUF5689 domain-containing protein</fullName>
    </recommendedName>
</protein>